<protein>
    <submittedName>
        <fullName evidence="2">Signal transduction histidine kinase containing PAS domain</fullName>
    </submittedName>
</protein>
<evidence type="ECO:0000313" key="3">
    <source>
        <dbReference type="Proteomes" id="UP000185744"/>
    </source>
</evidence>
<dbReference type="CDD" id="cd00075">
    <property type="entry name" value="HATPase"/>
    <property type="match status" value="1"/>
</dbReference>
<dbReference type="EMBL" id="MSDW01000003">
    <property type="protein sequence ID" value="OKY77095.1"/>
    <property type="molecule type" value="Genomic_DNA"/>
</dbReference>
<dbReference type="InterPro" id="IPR004358">
    <property type="entry name" value="Sig_transdc_His_kin-like_C"/>
</dbReference>
<dbReference type="SMART" id="SM00387">
    <property type="entry name" value="HATPase_c"/>
    <property type="match status" value="1"/>
</dbReference>
<dbReference type="SUPFAM" id="SSF55874">
    <property type="entry name" value="ATPase domain of HSP90 chaperone/DNA topoisomerase II/histidine kinase"/>
    <property type="match status" value="1"/>
</dbReference>
<dbReference type="Gene3D" id="3.30.565.10">
    <property type="entry name" value="Histidine kinase-like ATPase, C-terminal domain"/>
    <property type="match status" value="1"/>
</dbReference>
<dbReference type="STRING" id="1903181.BTN85_2188"/>
<evidence type="ECO:0000313" key="2">
    <source>
        <dbReference type="EMBL" id="OKY77095.1"/>
    </source>
</evidence>
<dbReference type="Proteomes" id="UP000185744">
    <property type="component" value="Unassembled WGS sequence"/>
</dbReference>
<dbReference type="InterPro" id="IPR029016">
    <property type="entry name" value="GAF-like_dom_sf"/>
</dbReference>
<dbReference type="InParanoid" id="A0A1Q6DRU2"/>
<proteinExistence type="predicted"/>
<dbReference type="PROSITE" id="PS50109">
    <property type="entry name" value="HIS_KIN"/>
    <property type="match status" value="1"/>
</dbReference>
<dbReference type="Gene3D" id="3.30.450.40">
    <property type="match status" value="1"/>
</dbReference>
<dbReference type="InterPro" id="IPR003594">
    <property type="entry name" value="HATPase_dom"/>
</dbReference>
<dbReference type="InterPro" id="IPR005467">
    <property type="entry name" value="His_kinase_dom"/>
</dbReference>
<dbReference type="SMART" id="SM00065">
    <property type="entry name" value="GAF"/>
    <property type="match status" value="1"/>
</dbReference>
<dbReference type="InterPro" id="IPR036097">
    <property type="entry name" value="HisK_dim/P_sf"/>
</dbReference>
<dbReference type="Gene3D" id="1.10.287.130">
    <property type="match status" value="1"/>
</dbReference>
<dbReference type="SUPFAM" id="SSF47384">
    <property type="entry name" value="Homodimeric domain of signal transducing histidine kinase"/>
    <property type="match status" value="1"/>
</dbReference>
<dbReference type="PRINTS" id="PR00344">
    <property type="entry name" value="BCTRLSENSOR"/>
</dbReference>
<keyword evidence="3" id="KW-1185">Reference proteome</keyword>
<dbReference type="PANTHER" id="PTHR43065">
    <property type="entry name" value="SENSOR HISTIDINE KINASE"/>
    <property type="match status" value="1"/>
</dbReference>
<gene>
    <name evidence="2" type="ORF">BTN85_2188</name>
</gene>
<keyword evidence="2" id="KW-0808">Transferase</keyword>
<reference evidence="2" key="1">
    <citation type="submission" date="2016-12" db="EMBL/GenBank/DDBJ databases">
        <title>Discovery of methanogenic haloarchaea.</title>
        <authorList>
            <person name="Sorokin D.Y."/>
            <person name="Makarova K.S."/>
            <person name="Abbas B."/>
            <person name="Ferrer M."/>
            <person name="Golyshin P.N."/>
        </authorList>
    </citation>
    <scope>NUCLEOTIDE SEQUENCE [LARGE SCALE GENOMIC DNA]</scope>
    <source>
        <strain evidence="2">HMET1</strain>
    </source>
</reference>
<keyword evidence="2" id="KW-0418">Kinase</keyword>
<feature type="domain" description="Histidine kinase" evidence="1">
    <location>
        <begin position="179"/>
        <end position="382"/>
    </location>
</feature>
<organism evidence="2 3">
    <name type="scientific">Methanohalarchaeum thermophilum</name>
    <dbReference type="NCBI Taxonomy" id="1903181"/>
    <lineage>
        <taxon>Archaea</taxon>
        <taxon>Methanobacteriati</taxon>
        <taxon>Methanobacteriota</taxon>
        <taxon>Methanonatronarchaeia</taxon>
        <taxon>Methanonatronarchaeales</taxon>
        <taxon>Methanonatronarchaeaceae</taxon>
        <taxon>Candidatus Methanohalarchaeum</taxon>
    </lineage>
</organism>
<sequence>MAYPEAKDVEIPEEIIEKWQKIVDIMAEVIDVPAGLIMRVKPPYIEVFRANKSEENPYEVGEKEELAGLYCEKVIKSKDKLLVPHAQKDERWKNNPDVELGMVSYLGFPLEWPDEDVFGTICVLDSEENRYGEKYEDLMKEFRELVESHLKLIYQRKELERHIQEREEAEKREDFLHSLLRHDVRNKLQITQGYLDLSKSHNLPRKVENYFSQAEEATKKSVEIIEKVRTLRKLSEEEEKNEIKLCQLLQNVIDNHKKVLEENKIELNCQKKEIKALGGPLLEELFSNLLENAVKHADCEKIKISVKEGETLNTITVEDNGKGIPDEIKPKIFKRGFKDKETGGTGLGLYLAKEITENYGGKIEVRDSELGGARFDVTLKKP</sequence>
<dbReference type="SUPFAM" id="SSF55781">
    <property type="entry name" value="GAF domain-like"/>
    <property type="match status" value="1"/>
</dbReference>
<name>A0A1Q6DRU2_METT1</name>
<comment type="caution">
    <text evidence="2">The sequence shown here is derived from an EMBL/GenBank/DDBJ whole genome shotgun (WGS) entry which is preliminary data.</text>
</comment>
<evidence type="ECO:0000259" key="1">
    <source>
        <dbReference type="PROSITE" id="PS50109"/>
    </source>
</evidence>
<dbReference type="GO" id="GO:0000155">
    <property type="term" value="F:phosphorelay sensor kinase activity"/>
    <property type="evidence" value="ECO:0007669"/>
    <property type="project" value="InterPro"/>
</dbReference>
<dbReference type="InterPro" id="IPR036890">
    <property type="entry name" value="HATPase_C_sf"/>
</dbReference>
<dbReference type="Pfam" id="PF13185">
    <property type="entry name" value="GAF_2"/>
    <property type="match status" value="1"/>
</dbReference>
<dbReference type="InterPro" id="IPR003018">
    <property type="entry name" value="GAF"/>
</dbReference>
<dbReference type="AlphaFoldDB" id="A0A1Q6DRU2"/>
<dbReference type="Pfam" id="PF02518">
    <property type="entry name" value="HATPase_c"/>
    <property type="match status" value="1"/>
</dbReference>
<accession>A0A1Q6DRU2</accession>